<evidence type="ECO:0000259" key="1">
    <source>
        <dbReference type="PROSITE" id="PS50011"/>
    </source>
</evidence>
<dbReference type="AlphaFoldDB" id="A0A830DAP6"/>
<dbReference type="PANTHER" id="PTHR48011">
    <property type="entry name" value="CCR4-NOT TRANSCRIPTIONAL COMPLEX SUBUNIT CAF120-RELATED"/>
    <property type="match status" value="1"/>
</dbReference>
<dbReference type="Pfam" id="PF00069">
    <property type="entry name" value="Pkinase"/>
    <property type="match status" value="1"/>
</dbReference>
<keyword evidence="2" id="KW-0418">Kinase</keyword>
<reference evidence="2" key="1">
    <citation type="submission" date="2020-07" db="EMBL/GenBank/DDBJ databases">
        <title>Ethylene signaling mediates host invasion by parasitic plants.</title>
        <authorList>
            <person name="Yoshida S."/>
        </authorList>
    </citation>
    <scope>NUCLEOTIDE SEQUENCE</scope>
    <source>
        <strain evidence="2">Okayama</strain>
    </source>
</reference>
<dbReference type="PANTHER" id="PTHR48011:SF103">
    <property type="entry name" value="MITOGEN-ACTIVATED PROTEIN KINASE KINASE KINASE YODA-LIKE"/>
    <property type="match status" value="1"/>
</dbReference>
<evidence type="ECO:0000313" key="3">
    <source>
        <dbReference type="Proteomes" id="UP000653305"/>
    </source>
</evidence>
<feature type="non-terminal residue" evidence="2">
    <location>
        <position position="1"/>
    </location>
</feature>
<dbReference type="PROSITE" id="PS50011">
    <property type="entry name" value="PROTEIN_KINASE_DOM"/>
    <property type="match status" value="1"/>
</dbReference>
<dbReference type="InterPro" id="IPR008271">
    <property type="entry name" value="Ser/Thr_kinase_AS"/>
</dbReference>
<sequence length="182" mass="20753">LSNVQNTRSIPRGLNGIHGLGYVHCDLKPDNILLVPSAGITEFRAKIGDFGLAKREIKQYNKKLKIMESNSWRVTPIYISPETIIDYVQATPSDVWAVGCIMLEMLTRKPIGVEKELPKIPNDISREAMDFLKRCFVRNSMFRFTCDMLLNHSFLQGLGDDVEELEDFESYMTRISDDECSS</sequence>
<proteinExistence type="predicted"/>
<dbReference type="OrthoDB" id="25592at2759"/>
<name>A0A830DAP6_9LAMI</name>
<keyword evidence="2" id="KW-0808">Transferase</keyword>
<dbReference type="InterPro" id="IPR052751">
    <property type="entry name" value="Plant_MAPKKK"/>
</dbReference>
<organism evidence="2 3">
    <name type="scientific">Phtheirospermum japonicum</name>
    <dbReference type="NCBI Taxonomy" id="374723"/>
    <lineage>
        <taxon>Eukaryota</taxon>
        <taxon>Viridiplantae</taxon>
        <taxon>Streptophyta</taxon>
        <taxon>Embryophyta</taxon>
        <taxon>Tracheophyta</taxon>
        <taxon>Spermatophyta</taxon>
        <taxon>Magnoliopsida</taxon>
        <taxon>eudicotyledons</taxon>
        <taxon>Gunneridae</taxon>
        <taxon>Pentapetalae</taxon>
        <taxon>asterids</taxon>
        <taxon>lamiids</taxon>
        <taxon>Lamiales</taxon>
        <taxon>Orobanchaceae</taxon>
        <taxon>Orobanchaceae incertae sedis</taxon>
        <taxon>Phtheirospermum</taxon>
    </lineage>
</organism>
<dbReference type="Gene3D" id="1.10.510.10">
    <property type="entry name" value="Transferase(Phosphotransferase) domain 1"/>
    <property type="match status" value="1"/>
</dbReference>
<evidence type="ECO:0000313" key="2">
    <source>
        <dbReference type="EMBL" id="GFQ03422.1"/>
    </source>
</evidence>
<dbReference type="EMBL" id="BMAC01000828">
    <property type="protein sequence ID" value="GFQ03422.1"/>
    <property type="molecule type" value="Genomic_DNA"/>
</dbReference>
<dbReference type="PROSITE" id="PS00108">
    <property type="entry name" value="PROTEIN_KINASE_ST"/>
    <property type="match status" value="1"/>
</dbReference>
<dbReference type="Proteomes" id="UP000653305">
    <property type="component" value="Unassembled WGS sequence"/>
</dbReference>
<protein>
    <submittedName>
        <fullName evidence="2">Mitogen-activated protein kinase kinase kinase yoda</fullName>
    </submittedName>
</protein>
<feature type="domain" description="Protein kinase" evidence="1">
    <location>
        <begin position="1"/>
        <end position="155"/>
    </location>
</feature>
<dbReference type="GO" id="GO:0004672">
    <property type="term" value="F:protein kinase activity"/>
    <property type="evidence" value="ECO:0007669"/>
    <property type="project" value="InterPro"/>
</dbReference>
<dbReference type="GO" id="GO:0007165">
    <property type="term" value="P:signal transduction"/>
    <property type="evidence" value="ECO:0007669"/>
    <property type="project" value="TreeGrafter"/>
</dbReference>
<dbReference type="GO" id="GO:0005524">
    <property type="term" value="F:ATP binding"/>
    <property type="evidence" value="ECO:0007669"/>
    <property type="project" value="InterPro"/>
</dbReference>
<gene>
    <name evidence="2" type="ORF">PHJA_002486000</name>
</gene>
<comment type="caution">
    <text evidence="2">The sequence shown here is derived from an EMBL/GenBank/DDBJ whole genome shotgun (WGS) entry which is preliminary data.</text>
</comment>
<dbReference type="SUPFAM" id="SSF56112">
    <property type="entry name" value="Protein kinase-like (PK-like)"/>
    <property type="match status" value="1"/>
</dbReference>
<dbReference type="InterPro" id="IPR000719">
    <property type="entry name" value="Prot_kinase_dom"/>
</dbReference>
<dbReference type="InterPro" id="IPR011009">
    <property type="entry name" value="Kinase-like_dom_sf"/>
</dbReference>
<dbReference type="SMART" id="SM00220">
    <property type="entry name" value="S_TKc"/>
    <property type="match status" value="1"/>
</dbReference>
<accession>A0A830DAP6</accession>
<keyword evidence="3" id="KW-1185">Reference proteome</keyword>